<keyword evidence="4" id="KW-0378">Hydrolase</keyword>
<evidence type="ECO:0000313" key="5">
    <source>
        <dbReference type="Proteomes" id="UP001287356"/>
    </source>
</evidence>
<dbReference type="Gene3D" id="3.40.50.1820">
    <property type="entry name" value="alpha/beta hydrolase"/>
    <property type="match status" value="1"/>
</dbReference>
<evidence type="ECO:0000256" key="1">
    <source>
        <dbReference type="SAM" id="MobiDB-lite"/>
    </source>
</evidence>
<reference evidence="4" key="2">
    <citation type="submission" date="2023-06" db="EMBL/GenBank/DDBJ databases">
        <authorList>
            <consortium name="Lawrence Berkeley National Laboratory"/>
            <person name="Haridas S."/>
            <person name="Hensen N."/>
            <person name="Bonometti L."/>
            <person name="Westerberg I."/>
            <person name="Brannstrom I.O."/>
            <person name="Guillou S."/>
            <person name="Cros-Aarteil S."/>
            <person name="Calhoun S."/>
            <person name="Kuo A."/>
            <person name="Mondo S."/>
            <person name="Pangilinan J."/>
            <person name="Riley R."/>
            <person name="Labutti K."/>
            <person name="Andreopoulos B."/>
            <person name="Lipzen A."/>
            <person name="Chen C."/>
            <person name="Yanf M."/>
            <person name="Daum C."/>
            <person name="Ng V."/>
            <person name="Clum A."/>
            <person name="Steindorff A."/>
            <person name="Ohm R."/>
            <person name="Martin F."/>
            <person name="Silar P."/>
            <person name="Natvig D."/>
            <person name="Lalanne C."/>
            <person name="Gautier V."/>
            <person name="Ament-Velasquez S.L."/>
            <person name="Kruys A."/>
            <person name="Hutchinson M.I."/>
            <person name="Powell A.J."/>
            <person name="Barry K."/>
            <person name="Miller A.N."/>
            <person name="Grigoriev I.V."/>
            <person name="Debuchy R."/>
            <person name="Gladieux P."/>
            <person name="Thoren M.H."/>
            <person name="Johannesson H."/>
        </authorList>
    </citation>
    <scope>NUCLEOTIDE SEQUENCE</scope>
    <source>
        <strain evidence="4">CBS 958.72</strain>
    </source>
</reference>
<dbReference type="InterPro" id="IPR029058">
    <property type="entry name" value="AB_hydrolase_fold"/>
</dbReference>
<dbReference type="Proteomes" id="UP001287356">
    <property type="component" value="Unassembled WGS sequence"/>
</dbReference>
<evidence type="ECO:0000259" key="3">
    <source>
        <dbReference type="Pfam" id="PF00135"/>
    </source>
</evidence>
<feature type="region of interest" description="Disordered" evidence="1">
    <location>
        <begin position="55"/>
        <end position="91"/>
    </location>
</feature>
<comment type="caution">
    <text evidence="4">The sequence shown here is derived from an EMBL/GenBank/DDBJ whole genome shotgun (WGS) entry which is preliminary data.</text>
</comment>
<organism evidence="4 5">
    <name type="scientific">Lasiosphaeria ovina</name>
    <dbReference type="NCBI Taxonomy" id="92902"/>
    <lineage>
        <taxon>Eukaryota</taxon>
        <taxon>Fungi</taxon>
        <taxon>Dikarya</taxon>
        <taxon>Ascomycota</taxon>
        <taxon>Pezizomycotina</taxon>
        <taxon>Sordariomycetes</taxon>
        <taxon>Sordariomycetidae</taxon>
        <taxon>Sordariales</taxon>
        <taxon>Lasiosphaeriaceae</taxon>
        <taxon>Lasiosphaeria</taxon>
    </lineage>
</organism>
<keyword evidence="2" id="KW-0732">Signal</keyword>
<dbReference type="AlphaFoldDB" id="A0AAE0JU68"/>
<protein>
    <submittedName>
        <fullName evidence="4">Alpha/Beta hydrolase protein</fullName>
    </submittedName>
</protein>
<sequence>MVSSLLQAAFLGLVTAPIAASSPPAPTVVAHSDVTYRGTTTGTVEHFLNIRFAHDTSGPRRFAPPEPYTPPAGSEVDATRPGPACAQTQGGLPPFFDATPDISEDCLTVRIARPAGTAPGDRLPVVVHVVEGGVIKGWAYDPHADPEPLVALAAELGKPVIYVALQSRLTIFGFARLPLLRDQQSLNAGMRDQRAGMEWVRDNIAAFGGDPQRITAWGLSAAGTMTALQLVAYGGDKGVPFTQVWTMSGPPGTALNISSDATEAHTRAVAAKLGCAHGDGDDESTLACLRQLPMHELLDAAVGYSVENHPPMGLFTFIPSVDGDFFPDRTSTLCRSGRFAKDIPMVLSWTHDDGATQAGPASMFHSEDDMKSRIQAFAHALTGDDYAELFTLYAAADFAPEAAAYATSKQASDPDVPIHWFRVSRLLRDLLFTCSSLDLGHEMARQSPLSDRVRVYSLNQTMLGSLFRAAGMPYLGTPHGSDMNYVMAGVAPEVPNISAADAQLARDMVGAFAQFAYTGSPETAGGESGLGAWPPAFPGAKEGEELASVVVQVVGGPLGTGPALVQHAGDGHERIPDEDGMQVPLAGGIEFGDVSAVRRRELDRQKLLQRCAFINSLAEKLGH</sequence>
<evidence type="ECO:0000313" key="4">
    <source>
        <dbReference type="EMBL" id="KAK3361889.1"/>
    </source>
</evidence>
<name>A0AAE0JU68_9PEZI</name>
<dbReference type="EMBL" id="JAULSN010000010">
    <property type="protein sequence ID" value="KAK3361889.1"/>
    <property type="molecule type" value="Genomic_DNA"/>
</dbReference>
<dbReference type="Pfam" id="PF00135">
    <property type="entry name" value="COesterase"/>
    <property type="match status" value="1"/>
</dbReference>
<dbReference type="SUPFAM" id="SSF53474">
    <property type="entry name" value="alpha/beta-Hydrolases"/>
    <property type="match status" value="1"/>
</dbReference>
<evidence type="ECO:0000256" key="2">
    <source>
        <dbReference type="SAM" id="SignalP"/>
    </source>
</evidence>
<feature type="chain" id="PRO_5042155338" evidence="2">
    <location>
        <begin position="21"/>
        <end position="623"/>
    </location>
</feature>
<keyword evidence="5" id="KW-1185">Reference proteome</keyword>
<gene>
    <name evidence="4" type="ORF">B0T24DRAFT_640331</name>
</gene>
<dbReference type="GO" id="GO:0016787">
    <property type="term" value="F:hydrolase activity"/>
    <property type="evidence" value="ECO:0007669"/>
    <property type="project" value="UniProtKB-KW"/>
</dbReference>
<dbReference type="InterPro" id="IPR002018">
    <property type="entry name" value="CarbesteraseB"/>
</dbReference>
<accession>A0AAE0JU68</accession>
<feature type="signal peptide" evidence="2">
    <location>
        <begin position="1"/>
        <end position="20"/>
    </location>
</feature>
<feature type="domain" description="Carboxylesterase type B" evidence="3">
    <location>
        <begin position="39"/>
        <end position="539"/>
    </location>
</feature>
<dbReference type="InterPro" id="IPR050309">
    <property type="entry name" value="Type-B_Carboxylest/Lipase"/>
</dbReference>
<dbReference type="PANTHER" id="PTHR11559">
    <property type="entry name" value="CARBOXYLESTERASE"/>
    <property type="match status" value="1"/>
</dbReference>
<reference evidence="4" key="1">
    <citation type="journal article" date="2023" name="Mol. Phylogenet. Evol.">
        <title>Genome-scale phylogeny and comparative genomics of the fungal order Sordariales.</title>
        <authorList>
            <person name="Hensen N."/>
            <person name="Bonometti L."/>
            <person name="Westerberg I."/>
            <person name="Brannstrom I.O."/>
            <person name="Guillou S."/>
            <person name="Cros-Aarteil S."/>
            <person name="Calhoun S."/>
            <person name="Haridas S."/>
            <person name="Kuo A."/>
            <person name="Mondo S."/>
            <person name="Pangilinan J."/>
            <person name="Riley R."/>
            <person name="LaButti K."/>
            <person name="Andreopoulos B."/>
            <person name="Lipzen A."/>
            <person name="Chen C."/>
            <person name="Yan M."/>
            <person name="Daum C."/>
            <person name="Ng V."/>
            <person name="Clum A."/>
            <person name="Steindorff A."/>
            <person name="Ohm R.A."/>
            <person name="Martin F."/>
            <person name="Silar P."/>
            <person name="Natvig D.O."/>
            <person name="Lalanne C."/>
            <person name="Gautier V."/>
            <person name="Ament-Velasquez S.L."/>
            <person name="Kruys A."/>
            <person name="Hutchinson M.I."/>
            <person name="Powell A.J."/>
            <person name="Barry K."/>
            <person name="Miller A.N."/>
            <person name="Grigoriev I.V."/>
            <person name="Debuchy R."/>
            <person name="Gladieux P."/>
            <person name="Hiltunen Thoren M."/>
            <person name="Johannesson H."/>
        </authorList>
    </citation>
    <scope>NUCLEOTIDE SEQUENCE</scope>
    <source>
        <strain evidence="4">CBS 958.72</strain>
    </source>
</reference>
<proteinExistence type="predicted"/>